<evidence type="ECO:0000313" key="2">
    <source>
        <dbReference type="Proteomes" id="UP001178461"/>
    </source>
</evidence>
<accession>A0AA35PPF4</accession>
<sequence>MQGRLSPSGSPGRCKELVRRGSGLHECPARRGTLGIPCQEEQVFHGETLMRGWRVGLVAAMPSCSSEDSMLLHRQ</sequence>
<proteinExistence type="predicted"/>
<organism evidence="1 2">
    <name type="scientific">Podarcis lilfordi</name>
    <name type="common">Lilford's wall lizard</name>
    <dbReference type="NCBI Taxonomy" id="74358"/>
    <lineage>
        <taxon>Eukaryota</taxon>
        <taxon>Metazoa</taxon>
        <taxon>Chordata</taxon>
        <taxon>Craniata</taxon>
        <taxon>Vertebrata</taxon>
        <taxon>Euteleostomi</taxon>
        <taxon>Lepidosauria</taxon>
        <taxon>Squamata</taxon>
        <taxon>Bifurcata</taxon>
        <taxon>Unidentata</taxon>
        <taxon>Episquamata</taxon>
        <taxon>Laterata</taxon>
        <taxon>Lacertibaenia</taxon>
        <taxon>Lacertidae</taxon>
        <taxon>Podarcis</taxon>
    </lineage>
</organism>
<dbReference type="AlphaFoldDB" id="A0AA35PPF4"/>
<dbReference type="EMBL" id="OX395139">
    <property type="protein sequence ID" value="CAI5792112.1"/>
    <property type="molecule type" value="Genomic_DNA"/>
</dbReference>
<name>A0AA35PPF4_9SAUR</name>
<evidence type="ECO:0000313" key="1">
    <source>
        <dbReference type="EMBL" id="CAI5792112.1"/>
    </source>
</evidence>
<gene>
    <name evidence="1" type="ORF">PODLI_1B018884</name>
</gene>
<protein>
    <submittedName>
        <fullName evidence="1">Uncharacterized protein</fullName>
    </submittedName>
</protein>
<keyword evidence="2" id="KW-1185">Reference proteome</keyword>
<dbReference type="Proteomes" id="UP001178461">
    <property type="component" value="Chromosome 14"/>
</dbReference>
<reference evidence="1" key="1">
    <citation type="submission" date="2022-12" db="EMBL/GenBank/DDBJ databases">
        <authorList>
            <person name="Alioto T."/>
            <person name="Alioto T."/>
            <person name="Gomez Garrido J."/>
        </authorList>
    </citation>
    <scope>NUCLEOTIDE SEQUENCE</scope>
</reference>